<dbReference type="Pfam" id="PF04069">
    <property type="entry name" value="OpuAC"/>
    <property type="match status" value="1"/>
</dbReference>
<feature type="region of interest" description="Disordered" evidence="1">
    <location>
        <begin position="479"/>
        <end position="538"/>
    </location>
</feature>
<evidence type="ECO:0000256" key="3">
    <source>
        <dbReference type="SAM" id="SignalP"/>
    </source>
</evidence>
<feature type="domain" description="ABC-type glycine betaine transport system substrate-binding" evidence="4">
    <location>
        <begin position="304"/>
        <end position="424"/>
    </location>
</feature>
<evidence type="ECO:0000259" key="4">
    <source>
        <dbReference type="Pfam" id="PF04069"/>
    </source>
</evidence>
<keyword evidence="2" id="KW-1133">Transmembrane helix</keyword>
<accession>A0ABR1GD62</accession>
<organism evidence="5 6">
    <name type="scientific">Aureococcus anophagefferens</name>
    <name type="common">Harmful bloom alga</name>
    <dbReference type="NCBI Taxonomy" id="44056"/>
    <lineage>
        <taxon>Eukaryota</taxon>
        <taxon>Sar</taxon>
        <taxon>Stramenopiles</taxon>
        <taxon>Ochrophyta</taxon>
        <taxon>Pelagophyceae</taxon>
        <taxon>Pelagomonadales</taxon>
        <taxon>Pelagomonadaceae</taxon>
        <taxon>Aureococcus</taxon>
    </lineage>
</organism>
<dbReference type="GO" id="GO:0003743">
    <property type="term" value="F:translation initiation factor activity"/>
    <property type="evidence" value="ECO:0007669"/>
    <property type="project" value="UniProtKB-KW"/>
</dbReference>
<feature type="transmembrane region" description="Helical" evidence="2">
    <location>
        <begin position="815"/>
        <end position="832"/>
    </location>
</feature>
<keyword evidence="3" id="KW-0732">Signal</keyword>
<dbReference type="Proteomes" id="UP001363151">
    <property type="component" value="Unassembled WGS sequence"/>
</dbReference>
<feature type="signal peptide" evidence="3">
    <location>
        <begin position="1"/>
        <end position="19"/>
    </location>
</feature>
<name>A0ABR1GD62_AURAN</name>
<sequence>MRSMLALATLGAAAASSYAEESAACAAAGGAARVAEADLPDDGTCFQWDGVELANRSYCQPCLNGSYWDEFRDARAASRRAAATAAPVVVEMPYWLSGQLQASAMRILLEEVLGYAVHISLASAGSGSTARVAAACATLVPEFWYSEGIRKPEFEEATKSGAVAKNQGALGQTRLFVTASAADPPYDKLIMDHYRSIKLNPAVVAALPAAGSWGAPDAAACGGAGWTNASCVNGTYAPPNCDHGTCAEAYFVLPSWSESWYEGFLTAEGLNQGSTRERHSQLQRLISRPFSTRLNVTATYVGVSGMADVVEAAHNASRPVLFYWWDPDPLVARVPVLPLAATPFSSACEDRHAGDPALSGANCLMNVDMLKAVAHAATLQADASLATFFAGYGADNDRQKAMMALETRGGGDLGVEDAACAWVRANEPAWRAWVTATTCAPGSVVGNGTGDCEACAAGTYARRLRADACEPCAPGLRGGRRRRGLRPLPPGHGRADDRARVLRRLRRGRRPSAAEEREFEDAEHEREERASMGADAASMDAAATAELSEAVDDPAADEARRPAEAIRVHVIRMYAKLTTKWKLAFVAIQLMVSTMGTMELPPVYNGFLGSLGFFEVDFLEIAGLGCHRALRRGDAYLRADLDLRCGGRTYNFWRAYAACMLFVWPLGAPLFLPSVWSVRSRVDPLNFKKGAEITASEQVAMVDAACEKRDLDPACFATRMLWMPYEPQFWYFECVDATKRLLLTCASLFIFPGSPTQLAFLILVVMSWTKLYGYFGPFKEDADDVLAECLNSMLTILYLGALVARTSQGPGADGLLMTTILGGLVILVYVTVTDIRRELSALELLRDILRETGRNARARVRSNAARARARRRRRRRRRRAAAAAAATTTTTLLLLLLLLKVMEVIVVHLWPTAGDLDHALGDF</sequence>
<proteinExistence type="predicted"/>
<evidence type="ECO:0000313" key="6">
    <source>
        <dbReference type="Proteomes" id="UP001363151"/>
    </source>
</evidence>
<feature type="chain" id="PRO_5046460308" evidence="3">
    <location>
        <begin position="20"/>
        <end position="923"/>
    </location>
</feature>
<keyword evidence="2" id="KW-0472">Membrane</keyword>
<keyword evidence="2" id="KW-0812">Transmembrane</keyword>
<feature type="transmembrane region" description="Helical" evidence="2">
    <location>
        <begin position="880"/>
        <end position="899"/>
    </location>
</feature>
<reference evidence="5 6" key="1">
    <citation type="submission" date="2024-03" db="EMBL/GenBank/DDBJ databases">
        <title>Aureococcus anophagefferens CCMP1851 and Kratosvirus quantuckense: Draft genome of a second virus-susceptible host strain in the model system.</title>
        <authorList>
            <person name="Chase E."/>
            <person name="Truchon A.R."/>
            <person name="Schepens W."/>
            <person name="Wilhelm S.W."/>
        </authorList>
    </citation>
    <scope>NUCLEOTIDE SEQUENCE [LARGE SCALE GENOMIC DNA]</scope>
    <source>
        <strain evidence="5 6">CCMP1851</strain>
    </source>
</reference>
<comment type="caution">
    <text evidence="5">The sequence shown here is derived from an EMBL/GenBank/DDBJ whole genome shotgun (WGS) entry which is preliminary data.</text>
</comment>
<feature type="transmembrane region" description="Helical" evidence="2">
    <location>
        <begin position="653"/>
        <end position="672"/>
    </location>
</feature>
<keyword evidence="5" id="KW-0648">Protein biosynthesis</keyword>
<evidence type="ECO:0000256" key="1">
    <source>
        <dbReference type="SAM" id="MobiDB-lite"/>
    </source>
</evidence>
<evidence type="ECO:0000313" key="5">
    <source>
        <dbReference type="EMBL" id="KAK7254045.1"/>
    </source>
</evidence>
<keyword evidence="5" id="KW-0396">Initiation factor</keyword>
<dbReference type="SUPFAM" id="SSF53850">
    <property type="entry name" value="Periplasmic binding protein-like II"/>
    <property type="match status" value="1"/>
</dbReference>
<keyword evidence="6" id="KW-1185">Reference proteome</keyword>
<dbReference type="InterPro" id="IPR007210">
    <property type="entry name" value="ABC_Gly_betaine_transp_sub-bd"/>
</dbReference>
<gene>
    <name evidence="5" type="primary">RRN3</name>
    <name evidence="5" type="ORF">SO694_00008011</name>
</gene>
<dbReference type="EMBL" id="JBBJCI010000032">
    <property type="protein sequence ID" value="KAK7254045.1"/>
    <property type="molecule type" value="Genomic_DNA"/>
</dbReference>
<protein>
    <submittedName>
        <fullName evidence="5">RNA polymerase i-specific transcription initiation factor</fullName>
    </submittedName>
</protein>
<evidence type="ECO:0000256" key="2">
    <source>
        <dbReference type="SAM" id="Phobius"/>
    </source>
</evidence>
<feature type="transmembrane region" description="Helical" evidence="2">
    <location>
        <begin position="757"/>
        <end position="773"/>
    </location>
</feature>
<feature type="compositionally biased region" description="Basic residues" evidence="1">
    <location>
        <begin position="501"/>
        <end position="510"/>
    </location>
</feature>